<dbReference type="GO" id="GO:0003729">
    <property type="term" value="F:mRNA binding"/>
    <property type="evidence" value="ECO:0007669"/>
    <property type="project" value="TreeGrafter"/>
</dbReference>
<dbReference type="SUPFAM" id="SSF54928">
    <property type="entry name" value="RNA-binding domain, RBD"/>
    <property type="match status" value="1"/>
</dbReference>
<evidence type="ECO:0000313" key="9">
    <source>
        <dbReference type="EMBL" id="URD74326.1"/>
    </source>
</evidence>
<sequence length="424" mass="46604">METQERPPSSPPPCPPPFSRPPLPFADVVPPLPDASAGGVTQGAMEDPVVDPSAVDFGCDPQEGTGDSEIDPLLEVDAFPGAPEDLILHEAEASPFGPAVLSDELRDQIVRQVEYYFSDENLPTDKFLLKFVKKDKKGYVPIAVIASFRRMKKLVEDLSLVEAALGTSPQLVVSKDGKKVRRLNPLPVVATTEAKSRTILVENLPDDRSEENMQRIFGKLGKIVKITLHDPQSVDKSASNWKSGVTISSKVHALVEYETVDAAASAVRCLNDEKNWRSGMRVELLLKRMGKYGLVPKGRKATSVEKNNSAQVDEPTADREKSSLDNHEELPTTEESRVKVFEGIATKVEEEVKFDKVIMDMAMDAIPLLLPLIFQTSLYKGQGCQMERGVSHLDGVNLPFLTTSLINMMRHFETGSLSSDNVPL</sequence>
<feature type="compositionally biased region" description="Basic and acidic residues" evidence="6">
    <location>
        <begin position="316"/>
        <end position="333"/>
    </location>
</feature>
<dbReference type="OrthoDB" id="435402at2759"/>
<dbReference type="FunFam" id="1.10.10.10:FF:000158">
    <property type="entry name" value="La ribonucleoprotein domain family member 7"/>
    <property type="match status" value="1"/>
</dbReference>
<dbReference type="Gene3D" id="3.30.70.330">
    <property type="match status" value="1"/>
</dbReference>
<organism evidence="9 10">
    <name type="scientific">Musa troglodytarum</name>
    <name type="common">fe'i banana</name>
    <dbReference type="NCBI Taxonomy" id="320322"/>
    <lineage>
        <taxon>Eukaryota</taxon>
        <taxon>Viridiplantae</taxon>
        <taxon>Streptophyta</taxon>
        <taxon>Embryophyta</taxon>
        <taxon>Tracheophyta</taxon>
        <taxon>Spermatophyta</taxon>
        <taxon>Magnoliopsida</taxon>
        <taxon>Liliopsida</taxon>
        <taxon>Zingiberales</taxon>
        <taxon>Musaceae</taxon>
        <taxon>Musa</taxon>
    </lineage>
</organism>
<evidence type="ECO:0000256" key="6">
    <source>
        <dbReference type="SAM" id="MobiDB-lite"/>
    </source>
</evidence>
<dbReference type="InterPro" id="IPR000504">
    <property type="entry name" value="RRM_dom"/>
</dbReference>
<dbReference type="EMBL" id="CP097502">
    <property type="protein sequence ID" value="URD74326.1"/>
    <property type="molecule type" value="Genomic_DNA"/>
</dbReference>
<evidence type="ECO:0000256" key="1">
    <source>
        <dbReference type="ARBA" id="ARBA00002339"/>
    </source>
</evidence>
<evidence type="ECO:0000259" key="7">
    <source>
        <dbReference type="PROSITE" id="PS50102"/>
    </source>
</evidence>
<dbReference type="InterPro" id="IPR012677">
    <property type="entry name" value="Nucleotide-bd_a/b_plait_sf"/>
</dbReference>
<feature type="region of interest" description="Disordered" evidence="6">
    <location>
        <begin position="1"/>
        <end position="70"/>
    </location>
</feature>
<keyword evidence="10" id="KW-1185">Reference proteome</keyword>
<dbReference type="SMART" id="SM00715">
    <property type="entry name" value="LA"/>
    <property type="match status" value="1"/>
</dbReference>
<feature type="region of interest" description="Disordered" evidence="6">
    <location>
        <begin position="297"/>
        <end position="333"/>
    </location>
</feature>
<dbReference type="PROSITE" id="PS50961">
    <property type="entry name" value="HTH_LA"/>
    <property type="match status" value="1"/>
</dbReference>
<dbReference type="PANTHER" id="PTHR22792">
    <property type="entry name" value="LUPUS LA PROTEIN-RELATED"/>
    <property type="match status" value="1"/>
</dbReference>
<name>A0A9E7JB16_9LILI</name>
<dbReference type="InterPro" id="IPR035979">
    <property type="entry name" value="RBD_domain_sf"/>
</dbReference>
<dbReference type="SMART" id="SM00360">
    <property type="entry name" value="RRM"/>
    <property type="match status" value="1"/>
</dbReference>
<dbReference type="SUPFAM" id="SSF46785">
    <property type="entry name" value="Winged helix' DNA-binding domain"/>
    <property type="match status" value="1"/>
</dbReference>
<dbReference type="Pfam" id="PF05383">
    <property type="entry name" value="La"/>
    <property type="match status" value="1"/>
</dbReference>
<dbReference type="Pfam" id="PF00076">
    <property type="entry name" value="RRM_1"/>
    <property type="match status" value="1"/>
</dbReference>
<dbReference type="PRINTS" id="PR00302">
    <property type="entry name" value="LUPUSLA"/>
</dbReference>
<dbReference type="InterPro" id="IPR036390">
    <property type="entry name" value="WH_DNA-bd_sf"/>
</dbReference>
<dbReference type="InterPro" id="IPR036388">
    <property type="entry name" value="WH-like_DNA-bd_sf"/>
</dbReference>
<dbReference type="GO" id="GO:1990904">
    <property type="term" value="C:ribonucleoprotein complex"/>
    <property type="evidence" value="ECO:0007669"/>
    <property type="project" value="InterPro"/>
</dbReference>
<evidence type="ECO:0000313" key="10">
    <source>
        <dbReference type="Proteomes" id="UP001055439"/>
    </source>
</evidence>
<dbReference type="InterPro" id="IPR006630">
    <property type="entry name" value="La_HTH"/>
</dbReference>
<dbReference type="InterPro" id="IPR045180">
    <property type="entry name" value="La_dom_prot"/>
</dbReference>
<feature type="domain" description="HTH La-type RNA-binding" evidence="8">
    <location>
        <begin position="99"/>
        <end position="190"/>
    </location>
</feature>
<comment type="function">
    <text evidence="1">Transcriptional regulator.</text>
</comment>
<comment type="subcellular location">
    <subcellularLocation>
        <location evidence="2">Nucleus</location>
    </subcellularLocation>
</comment>
<dbReference type="Proteomes" id="UP001055439">
    <property type="component" value="Chromosome 1"/>
</dbReference>
<reference evidence="9" key="1">
    <citation type="submission" date="2022-05" db="EMBL/GenBank/DDBJ databases">
        <title>The Musa troglodytarum L. genome provides insights into the mechanism of non-climacteric behaviour and enrichment of carotenoids.</title>
        <authorList>
            <person name="Wang J."/>
        </authorList>
    </citation>
    <scope>NUCLEOTIDE SEQUENCE</scope>
    <source>
        <tissue evidence="9">Leaf</tissue>
    </source>
</reference>
<feature type="domain" description="RRM" evidence="7">
    <location>
        <begin position="197"/>
        <end position="289"/>
    </location>
</feature>
<dbReference type="GO" id="GO:0005634">
    <property type="term" value="C:nucleus"/>
    <property type="evidence" value="ECO:0007669"/>
    <property type="project" value="UniProtKB-SubCell"/>
</dbReference>
<feature type="compositionally biased region" description="Pro residues" evidence="6">
    <location>
        <begin position="8"/>
        <end position="24"/>
    </location>
</feature>
<accession>A0A9E7JB16</accession>
<dbReference type="Gene3D" id="1.10.10.10">
    <property type="entry name" value="Winged helix-like DNA-binding domain superfamily/Winged helix DNA-binding domain"/>
    <property type="match status" value="1"/>
</dbReference>
<evidence type="ECO:0000259" key="8">
    <source>
        <dbReference type="PROSITE" id="PS50961"/>
    </source>
</evidence>
<proteinExistence type="predicted"/>
<dbReference type="InterPro" id="IPR002344">
    <property type="entry name" value="Lupus_La"/>
</dbReference>
<dbReference type="PROSITE" id="PS50102">
    <property type="entry name" value="RRM"/>
    <property type="match status" value="1"/>
</dbReference>
<protein>
    <submittedName>
        <fullName evidence="9">La domain</fullName>
    </submittedName>
</protein>
<evidence type="ECO:0000256" key="5">
    <source>
        <dbReference type="PROSITE-ProRule" id="PRU00332"/>
    </source>
</evidence>
<gene>
    <name evidence="9" type="ORF">MUK42_09760</name>
</gene>
<evidence type="ECO:0000256" key="4">
    <source>
        <dbReference type="ARBA" id="ARBA00023242"/>
    </source>
</evidence>
<dbReference type="GO" id="GO:0006396">
    <property type="term" value="P:RNA processing"/>
    <property type="evidence" value="ECO:0007669"/>
    <property type="project" value="InterPro"/>
</dbReference>
<dbReference type="AlphaFoldDB" id="A0A9E7JB16"/>
<evidence type="ECO:0000256" key="2">
    <source>
        <dbReference type="ARBA" id="ARBA00004123"/>
    </source>
</evidence>
<evidence type="ECO:0000256" key="3">
    <source>
        <dbReference type="ARBA" id="ARBA00022884"/>
    </source>
</evidence>
<keyword evidence="4" id="KW-0539">Nucleus</keyword>
<keyword evidence="3 5" id="KW-0694">RNA-binding</keyword>
<dbReference type="PANTHER" id="PTHR22792:SF159">
    <property type="entry name" value="LA-RELATED PROTEIN 1B-RELATED"/>
    <property type="match status" value="1"/>
</dbReference>